<dbReference type="EMBL" id="JAAGNX010000003">
    <property type="protein sequence ID" value="NDV63540.1"/>
    <property type="molecule type" value="Genomic_DNA"/>
</dbReference>
<dbReference type="GO" id="GO:0005886">
    <property type="term" value="C:plasma membrane"/>
    <property type="evidence" value="ECO:0007669"/>
    <property type="project" value="UniProtKB-SubCell"/>
</dbReference>
<name>A0A6B2M7E6_9BACT</name>
<dbReference type="PRINTS" id="PR01437">
    <property type="entry name" value="NUOXDRDTASE4"/>
</dbReference>
<evidence type="ECO:0000313" key="10">
    <source>
        <dbReference type="EMBL" id="NDV63540.1"/>
    </source>
</evidence>
<feature type="transmembrane region" description="Helical" evidence="8">
    <location>
        <begin position="66"/>
        <end position="89"/>
    </location>
</feature>
<feature type="transmembrane region" description="Helical" evidence="8">
    <location>
        <begin position="29"/>
        <end position="46"/>
    </location>
</feature>
<dbReference type="InterPro" id="IPR001750">
    <property type="entry name" value="ND/Mrp_TM"/>
</dbReference>
<evidence type="ECO:0000256" key="4">
    <source>
        <dbReference type="ARBA" id="ARBA00022692"/>
    </source>
</evidence>
<feature type="transmembrane region" description="Helical" evidence="8">
    <location>
        <begin position="6"/>
        <end position="22"/>
    </location>
</feature>
<reference evidence="10 11" key="1">
    <citation type="submission" date="2020-02" db="EMBL/GenBank/DDBJ databases">
        <title>Albibacoteraceae fam. nov., the first described family within the subdivision 4 Verrucomicrobia.</title>
        <authorList>
            <person name="Xi F."/>
        </authorList>
    </citation>
    <scope>NUCLEOTIDE SEQUENCE [LARGE SCALE GENOMIC DNA]</scope>
    <source>
        <strain evidence="10 11">CK1056</strain>
    </source>
</reference>
<evidence type="ECO:0000256" key="8">
    <source>
        <dbReference type="SAM" id="Phobius"/>
    </source>
</evidence>
<keyword evidence="6 8" id="KW-0472">Membrane</keyword>
<comment type="caution">
    <text evidence="10">The sequence shown here is derived from an EMBL/GenBank/DDBJ whole genome shotgun (WGS) entry which is preliminary data.</text>
</comment>
<evidence type="ECO:0000256" key="1">
    <source>
        <dbReference type="ARBA" id="ARBA00004651"/>
    </source>
</evidence>
<feature type="transmembrane region" description="Helical" evidence="8">
    <location>
        <begin position="370"/>
        <end position="394"/>
    </location>
</feature>
<feature type="transmembrane region" description="Helical" evidence="8">
    <location>
        <begin position="243"/>
        <end position="262"/>
    </location>
</feature>
<feature type="transmembrane region" description="Helical" evidence="8">
    <location>
        <begin position="157"/>
        <end position="182"/>
    </location>
</feature>
<keyword evidence="3" id="KW-1003">Cell membrane</keyword>
<evidence type="ECO:0000313" key="11">
    <source>
        <dbReference type="Proteomes" id="UP000478417"/>
    </source>
</evidence>
<sequence>MLPALPILIPLITGILLLLMGSRGKLNRGVSILSLLVQILAGLMLAREAYTSGMAITHLGSWKAPLGIVLVGDKVASILVILALLVALASTLTGFSERSAAGDNPMRLPLVQFLVTGIQLSFLTGDLFNLFVAFEVMLLSSYGLMTLEADPKRIKQAYPYVILNLLASAIFLAGCGYAYALFGTLNYAGMAEAAQLLADAPGGAARISILTAVLALVFSIKAGMFPLYYWLPNSYPVLPPSLGALYSGLLTKVGIYVLLRLLGTIMPHTQEGLYLTIAWLGGATMLFGVLGAVSRMGVREILAFHVVSQVGFMILAIGFFTPVAFAATIFYMVHHIIVKSALFLTASGILKQFGTDNLTKTGGLWKKAPLFSVVFLIMAFSLAGLPPLSGFWAKLWILMEGISGKYYSLVAISLVASVLTLASMLKIWFGAFWQPAPDNCPDKMPMGAALWTALGLMTIVSLGVVLAVGPLWNASMAAASEMLTPSIYIEQVLSKGGTP</sequence>
<feature type="transmembrane region" description="Helical" evidence="8">
    <location>
        <begin position="449"/>
        <end position="472"/>
    </location>
</feature>
<dbReference type="RefSeq" id="WP_163967210.1">
    <property type="nucleotide sequence ID" value="NZ_JAAGNX010000003.1"/>
</dbReference>
<dbReference type="GO" id="GO:0042773">
    <property type="term" value="P:ATP synthesis coupled electron transport"/>
    <property type="evidence" value="ECO:0007669"/>
    <property type="project" value="InterPro"/>
</dbReference>
<feature type="transmembrane region" description="Helical" evidence="8">
    <location>
        <begin position="301"/>
        <end position="321"/>
    </location>
</feature>
<gene>
    <name evidence="10" type="ORF">G0Q06_13830</name>
</gene>
<dbReference type="AlphaFoldDB" id="A0A6B2M7E6"/>
<protein>
    <recommendedName>
        <fullName evidence="9">NADH:quinone oxidoreductase/Mrp antiporter transmembrane domain-containing protein</fullName>
    </recommendedName>
</protein>
<proteinExistence type="inferred from homology"/>
<keyword evidence="5 8" id="KW-1133">Transmembrane helix</keyword>
<keyword evidence="4 7" id="KW-0812">Transmembrane</keyword>
<feature type="transmembrane region" description="Helical" evidence="8">
    <location>
        <begin position="328"/>
        <end position="350"/>
    </location>
</feature>
<evidence type="ECO:0000256" key="7">
    <source>
        <dbReference type="RuleBase" id="RU000320"/>
    </source>
</evidence>
<evidence type="ECO:0000256" key="5">
    <source>
        <dbReference type="ARBA" id="ARBA00022989"/>
    </source>
</evidence>
<comment type="subcellular location">
    <subcellularLocation>
        <location evidence="1">Cell membrane</location>
        <topology evidence="1">Multi-pass membrane protein</topology>
    </subcellularLocation>
    <subcellularLocation>
        <location evidence="7">Membrane</location>
        <topology evidence="7">Multi-pass membrane protein</topology>
    </subcellularLocation>
</comment>
<dbReference type="InterPro" id="IPR050586">
    <property type="entry name" value="CPA3_Na-H_Antiporter_D"/>
</dbReference>
<feature type="transmembrane region" description="Helical" evidence="8">
    <location>
        <begin position="406"/>
        <end position="429"/>
    </location>
</feature>
<feature type="domain" description="NADH:quinone oxidoreductase/Mrp antiporter transmembrane" evidence="9">
    <location>
        <begin position="125"/>
        <end position="420"/>
    </location>
</feature>
<comment type="similarity">
    <text evidence="2">Belongs to the CPA3 antiporters (TC 2.A.63) subunit D family.</text>
</comment>
<evidence type="ECO:0000259" key="9">
    <source>
        <dbReference type="Pfam" id="PF00361"/>
    </source>
</evidence>
<evidence type="ECO:0000256" key="2">
    <source>
        <dbReference type="ARBA" id="ARBA00005346"/>
    </source>
</evidence>
<dbReference type="PANTHER" id="PTHR42703">
    <property type="entry name" value="NADH DEHYDROGENASE"/>
    <property type="match status" value="1"/>
</dbReference>
<keyword evidence="11" id="KW-1185">Reference proteome</keyword>
<organism evidence="10 11">
    <name type="scientific">Oceanipulchritudo coccoides</name>
    <dbReference type="NCBI Taxonomy" id="2706888"/>
    <lineage>
        <taxon>Bacteria</taxon>
        <taxon>Pseudomonadati</taxon>
        <taxon>Verrucomicrobiota</taxon>
        <taxon>Opitutia</taxon>
        <taxon>Puniceicoccales</taxon>
        <taxon>Oceanipulchritudinaceae</taxon>
        <taxon>Oceanipulchritudo</taxon>
    </lineage>
</organism>
<feature type="transmembrane region" description="Helical" evidence="8">
    <location>
        <begin position="274"/>
        <end position="295"/>
    </location>
</feature>
<accession>A0A6B2M7E6</accession>
<dbReference type="Proteomes" id="UP000478417">
    <property type="component" value="Unassembled WGS sequence"/>
</dbReference>
<dbReference type="PANTHER" id="PTHR42703:SF1">
    <property type="entry name" value="NA(+)_H(+) ANTIPORTER SUBUNIT D1"/>
    <property type="match status" value="1"/>
</dbReference>
<feature type="transmembrane region" description="Helical" evidence="8">
    <location>
        <begin position="203"/>
        <end position="231"/>
    </location>
</feature>
<evidence type="ECO:0000256" key="3">
    <source>
        <dbReference type="ARBA" id="ARBA00022475"/>
    </source>
</evidence>
<dbReference type="Pfam" id="PF00361">
    <property type="entry name" value="Proton_antipo_M"/>
    <property type="match status" value="1"/>
</dbReference>
<evidence type="ECO:0000256" key="6">
    <source>
        <dbReference type="ARBA" id="ARBA00023136"/>
    </source>
</evidence>
<dbReference type="InterPro" id="IPR003918">
    <property type="entry name" value="NADH_UbQ_OxRdtase"/>
</dbReference>
<dbReference type="GO" id="GO:0008137">
    <property type="term" value="F:NADH dehydrogenase (ubiquinone) activity"/>
    <property type="evidence" value="ECO:0007669"/>
    <property type="project" value="InterPro"/>
</dbReference>